<keyword evidence="2" id="KW-0328">Glycosyltransferase</keyword>
<evidence type="ECO:0000256" key="1">
    <source>
        <dbReference type="ARBA" id="ARBA00006739"/>
    </source>
</evidence>
<protein>
    <submittedName>
        <fullName evidence="5">Glycosyl transferase, family 2</fullName>
    </submittedName>
</protein>
<dbReference type="GO" id="GO:0035269">
    <property type="term" value="P:protein O-linked glycosylation via mannose"/>
    <property type="evidence" value="ECO:0007669"/>
    <property type="project" value="TreeGrafter"/>
</dbReference>
<dbReference type="KEGG" id="sus:Acid_3828"/>
<proteinExistence type="inferred from homology"/>
<evidence type="ECO:0000256" key="2">
    <source>
        <dbReference type="ARBA" id="ARBA00022676"/>
    </source>
</evidence>
<dbReference type="InterPro" id="IPR029044">
    <property type="entry name" value="Nucleotide-diphossugar_trans"/>
</dbReference>
<comment type="similarity">
    <text evidence="1">Belongs to the glycosyltransferase 2 family.</text>
</comment>
<evidence type="ECO:0000256" key="3">
    <source>
        <dbReference type="ARBA" id="ARBA00022679"/>
    </source>
</evidence>
<dbReference type="AlphaFoldDB" id="Q01ZW8"/>
<dbReference type="SUPFAM" id="SSF53448">
    <property type="entry name" value="Nucleotide-diphospho-sugar transferases"/>
    <property type="match status" value="1"/>
</dbReference>
<name>Q01ZW8_SOLUE</name>
<dbReference type="InterPro" id="IPR039528">
    <property type="entry name" value="DPM1-like"/>
</dbReference>
<accession>Q01ZW8</accession>
<evidence type="ECO:0000259" key="4">
    <source>
        <dbReference type="Pfam" id="PF00535"/>
    </source>
</evidence>
<evidence type="ECO:0000313" key="5">
    <source>
        <dbReference type="EMBL" id="ABJ84797.1"/>
    </source>
</evidence>
<dbReference type="GO" id="GO:0004582">
    <property type="term" value="F:dolichyl-phosphate beta-D-mannosyltransferase activity"/>
    <property type="evidence" value="ECO:0007669"/>
    <property type="project" value="InterPro"/>
</dbReference>
<dbReference type="GO" id="GO:0006488">
    <property type="term" value="P:dolichol-linked oligosaccharide biosynthetic process"/>
    <property type="evidence" value="ECO:0007669"/>
    <property type="project" value="TreeGrafter"/>
</dbReference>
<feature type="domain" description="Glycosyltransferase 2-like" evidence="4">
    <location>
        <begin position="46"/>
        <end position="212"/>
    </location>
</feature>
<dbReference type="OrthoDB" id="9810303at2"/>
<dbReference type="Gene3D" id="3.90.550.10">
    <property type="entry name" value="Spore Coat Polysaccharide Biosynthesis Protein SpsA, Chain A"/>
    <property type="match status" value="1"/>
</dbReference>
<dbReference type="InterPro" id="IPR001173">
    <property type="entry name" value="Glyco_trans_2-like"/>
</dbReference>
<dbReference type="Pfam" id="PF00535">
    <property type="entry name" value="Glycos_transf_2"/>
    <property type="match status" value="1"/>
</dbReference>
<dbReference type="HOGENOM" id="CLU_033536_13_1_0"/>
<dbReference type="EMBL" id="CP000473">
    <property type="protein sequence ID" value="ABJ84797.1"/>
    <property type="molecule type" value="Genomic_DNA"/>
</dbReference>
<dbReference type="PANTHER" id="PTHR43398:SF1">
    <property type="entry name" value="DOLICHOL-PHOSPHATE MANNOSYLTRANSFERASE SUBUNIT 1"/>
    <property type="match status" value="1"/>
</dbReference>
<sequence>MQSSYSGKSKMAAAPHTGEAGRIIAAPTGPLIVAAANAGDDAPELSVVVPTLNESENIVDFLAAVRRTLDASLPGRYEVIVVDDDSADGTGTIAASLMCGFPELRVVRRQNEGGLAVAVIRGWQVARGKMLGTINADFQHPPDVLGRLLEREAGADLLVATRHSDGGGLGDWGLTRRITSWGAAQIGKWLLPEVYARVSDPLSGCYLVRRSAIAGAVLRPLGYKSLMEILVRGNVREIHECGYEMRKRERGQSKVHVLHPLQYLRHVMRLRAAARERGR</sequence>
<dbReference type="PANTHER" id="PTHR43398">
    <property type="entry name" value="DOLICHOL-PHOSPHATE MANNOSYLTRANSFERASE SUBUNIT 1"/>
    <property type="match status" value="1"/>
</dbReference>
<organism evidence="5">
    <name type="scientific">Solibacter usitatus (strain Ellin6076)</name>
    <dbReference type="NCBI Taxonomy" id="234267"/>
    <lineage>
        <taxon>Bacteria</taxon>
        <taxon>Pseudomonadati</taxon>
        <taxon>Acidobacteriota</taxon>
        <taxon>Terriglobia</taxon>
        <taxon>Bryobacterales</taxon>
        <taxon>Solibacteraceae</taxon>
        <taxon>Candidatus Solibacter</taxon>
    </lineage>
</organism>
<dbReference type="CDD" id="cd06442">
    <property type="entry name" value="DPM1_like"/>
    <property type="match status" value="1"/>
</dbReference>
<dbReference type="STRING" id="234267.Acid_3828"/>
<dbReference type="eggNOG" id="COG1215">
    <property type="taxonomic scope" value="Bacteria"/>
</dbReference>
<dbReference type="CAZy" id="GT2">
    <property type="family name" value="Glycosyltransferase Family 2"/>
</dbReference>
<reference evidence="5" key="1">
    <citation type="submission" date="2006-10" db="EMBL/GenBank/DDBJ databases">
        <title>Complete sequence of Solibacter usitatus Ellin6076.</title>
        <authorList>
            <consortium name="US DOE Joint Genome Institute"/>
            <person name="Copeland A."/>
            <person name="Lucas S."/>
            <person name="Lapidus A."/>
            <person name="Barry K."/>
            <person name="Detter J.C."/>
            <person name="Glavina del Rio T."/>
            <person name="Hammon N."/>
            <person name="Israni S."/>
            <person name="Dalin E."/>
            <person name="Tice H."/>
            <person name="Pitluck S."/>
            <person name="Thompson L.S."/>
            <person name="Brettin T."/>
            <person name="Bruce D."/>
            <person name="Han C."/>
            <person name="Tapia R."/>
            <person name="Gilna P."/>
            <person name="Schmutz J."/>
            <person name="Larimer F."/>
            <person name="Land M."/>
            <person name="Hauser L."/>
            <person name="Kyrpides N."/>
            <person name="Mikhailova N."/>
            <person name="Janssen P.H."/>
            <person name="Kuske C.R."/>
            <person name="Richardson P."/>
        </authorList>
    </citation>
    <scope>NUCLEOTIDE SEQUENCE</scope>
    <source>
        <strain evidence="5">Ellin6076</strain>
    </source>
</reference>
<dbReference type="GO" id="GO:0006506">
    <property type="term" value="P:GPI anchor biosynthetic process"/>
    <property type="evidence" value="ECO:0007669"/>
    <property type="project" value="TreeGrafter"/>
</dbReference>
<gene>
    <name evidence="5" type="ordered locus">Acid_3828</name>
</gene>
<keyword evidence="3 5" id="KW-0808">Transferase</keyword>
<dbReference type="InParanoid" id="Q01ZW8"/>
<dbReference type="GO" id="GO:0016020">
    <property type="term" value="C:membrane"/>
    <property type="evidence" value="ECO:0007669"/>
    <property type="project" value="GOC"/>
</dbReference>